<accession>A0A918G919</accession>
<keyword evidence="1" id="KW-0472">Membrane</keyword>
<feature type="transmembrane region" description="Helical" evidence="1">
    <location>
        <begin position="272"/>
        <end position="298"/>
    </location>
</feature>
<feature type="transmembrane region" description="Helical" evidence="1">
    <location>
        <begin position="405"/>
        <end position="425"/>
    </location>
</feature>
<feature type="transmembrane region" description="Helical" evidence="1">
    <location>
        <begin position="369"/>
        <end position="393"/>
    </location>
</feature>
<feature type="transmembrane region" description="Helical" evidence="1">
    <location>
        <begin position="505"/>
        <end position="526"/>
    </location>
</feature>
<comment type="caution">
    <text evidence="2">The sequence shown here is derived from an EMBL/GenBank/DDBJ whole genome shotgun (WGS) entry which is preliminary data.</text>
</comment>
<feature type="transmembrane region" description="Helical" evidence="1">
    <location>
        <begin position="204"/>
        <end position="225"/>
    </location>
</feature>
<reference evidence="2" key="1">
    <citation type="journal article" date="2014" name="Int. J. Syst. Evol. Microbiol.">
        <title>Complete genome sequence of Corynebacterium casei LMG S-19264T (=DSM 44701T), isolated from a smear-ripened cheese.</title>
        <authorList>
            <consortium name="US DOE Joint Genome Institute (JGI-PGF)"/>
            <person name="Walter F."/>
            <person name="Albersmeier A."/>
            <person name="Kalinowski J."/>
            <person name="Ruckert C."/>
        </authorList>
    </citation>
    <scope>NUCLEOTIDE SEQUENCE</scope>
    <source>
        <strain evidence="2">JCM 3276</strain>
    </source>
</reference>
<reference evidence="2" key="2">
    <citation type="submission" date="2020-09" db="EMBL/GenBank/DDBJ databases">
        <authorList>
            <person name="Sun Q."/>
            <person name="Ohkuma M."/>
        </authorList>
    </citation>
    <scope>NUCLEOTIDE SEQUENCE</scope>
    <source>
        <strain evidence="2">JCM 3276</strain>
    </source>
</reference>
<feature type="transmembrane region" description="Helical" evidence="1">
    <location>
        <begin position="474"/>
        <end position="493"/>
    </location>
</feature>
<feature type="transmembrane region" description="Helical" evidence="1">
    <location>
        <begin position="304"/>
        <end position="324"/>
    </location>
</feature>
<evidence type="ECO:0000313" key="3">
    <source>
        <dbReference type="Proteomes" id="UP000660680"/>
    </source>
</evidence>
<keyword evidence="1" id="KW-0812">Transmembrane</keyword>
<protein>
    <submittedName>
        <fullName evidence="2">Uncharacterized protein</fullName>
    </submittedName>
</protein>
<feature type="transmembrane region" description="Helical" evidence="1">
    <location>
        <begin position="84"/>
        <end position="105"/>
    </location>
</feature>
<sequence length="528" mass="51325">MADAPPPGYASTALLVVLALLPAAIAIAFAVTGRAVTGAGVLVGAALLAPGRALVDLQLAVDVLRASRPEILVPTSLAPLEPAAGLWLLVAGHVLAAVAGALALARAGAEPGSVYAAEFDDPSADRPTRARSVFTRSALLAGTIAAVGLLVVPFASDNAFVLALGVVDSPAPARYGLLALALGAAGAAVFAGSAANLAVARGMVLGLLAAVAAVTVPQITAGLFTELLHPAFGPFLALAATAALAAALWSVSPAASAKDADVRLDLRSLHRVAGVLGVLTSAAAVIAGTSSLIVADGIDTPPAYASRLFLPVAVAVLLLSAPMLASGSAAATRPAFIVVLAGVGLAAAGSLDAAFTATGASGAVTVGAGVWFAGLALVLACAAAVTAAIAGGAERDDVDLTERSYALPVAAPAAVAALLAVGAYGLPVLKAPDLVAPGIWAEFRFASWGLLIALGAVVAAAALAPAARPPRAGALLLGAAALVGFRALEYPLTAARAADGRPGQGLWLAIAAVVALVIAAATAVSARR</sequence>
<feature type="transmembrane region" description="Helical" evidence="1">
    <location>
        <begin position="336"/>
        <end position="357"/>
    </location>
</feature>
<dbReference type="AlphaFoldDB" id="A0A918G919"/>
<dbReference type="Proteomes" id="UP000660680">
    <property type="component" value="Unassembled WGS sequence"/>
</dbReference>
<feature type="transmembrane region" description="Helical" evidence="1">
    <location>
        <begin position="175"/>
        <end position="197"/>
    </location>
</feature>
<feature type="transmembrane region" description="Helical" evidence="1">
    <location>
        <begin position="231"/>
        <end position="251"/>
    </location>
</feature>
<keyword evidence="1" id="KW-1133">Transmembrane helix</keyword>
<evidence type="ECO:0000313" key="2">
    <source>
        <dbReference type="EMBL" id="GGS23786.1"/>
    </source>
</evidence>
<proteinExistence type="predicted"/>
<dbReference type="EMBL" id="BMRB01000001">
    <property type="protein sequence ID" value="GGS23786.1"/>
    <property type="molecule type" value="Genomic_DNA"/>
</dbReference>
<feature type="transmembrane region" description="Helical" evidence="1">
    <location>
        <begin position="133"/>
        <end position="155"/>
    </location>
</feature>
<feature type="transmembrane region" description="Helical" evidence="1">
    <location>
        <begin position="445"/>
        <end position="467"/>
    </location>
</feature>
<name>A0A918G919_9PSEU</name>
<keyword evidence="3" id="KW-1185">Reference proteome</keyword>
<evidence type="ECO:0000256" key="1">
    <source>
        <dbReference type="SAM" id="Phobius"/>
    </source>
</evidence>
<organism evidence="2 3">
    <name type="scientific">Actinokineospora fastidiosa</name>
    <dbReference type="NCBI Taxonomy" id="1816"/>
    <lineage>
        <taxon>Bacteria</taxon>
        <taxon>Bacillati</taxon>
        <taxon>Actinomycetota</taxon>
        <taxon>Actinomycetes</taxon>
        <taxon>Pseudonocardiales</taxon>
        <taxon>Pseudonocardiaceae</taxon>
        <taxon>Actinokineospora</taxon>
    </lineage>
</organism>
<gene>
    <name evidence="2" type="ORF">GCM10010171_16130</name>
</gene>